<evidence type="ECO:0000313" key="1">
    <source>
        <dbReference type="EMBL" id="SBV97293.1"/>
    </source>
</evidence>
<reference evidence="1" key="1">
    <citation type="submission" date="2016-04" db="EMBL/GenBank/DDBJ databases">
        <authorList>
            <person name="Evans L.H."/>
            <person name="Alamgir A."/>
            <person name="Owens N."/>
            <person name="Weber N.D."/>
            <person name="Virtaneva K."/>
            <person name="Barbian K."/>
            <person name="Babar A."/>
            <person name="Rosenke K."/>
        </authorList>
    </citation>
    <scope>NUCLEOTIDE SEQUENCE</scope>
    <source>
        <strain evidence="1">86-1</strain>
    </source>
</reference>
<name>A0A212JCV4_9BACT</name>
<dbReference type="EMBL" id="FLUM01000001">
    <property type="protein sequence ID" value="SBV97293.1"/>
    <property type="molecule type" value="Genomic_DNA"/>
</dbReference>
<dbReference type="AlphaFoldDB" id="A0A212JCV4"/>
<gene>
    <name evidence="1" type="ORF">KL86DYS1_11872</name>
</gene>
<proteinExistence type="predicted"/>
<sequence length="31" mass="3902">MVFRFKSWFKSDFKNHRKIGEYKKKKTHDSP</sequence>
<accession>A0A212JCV4</accession>
<organism evidence="1">
    <name type="scientific">uncultured Dysgonomonas sp</name>
    <dbReference type="NCBI Taxonomy" id="206096"/>
    <lineage>
        <taxon>Bacteria</taxon>
        <taxon>Pseudomonadati</taxon>
        <taxon>Bacteroidota</taxon>
        <taxon>Bacteroidia</taxon>
        <taxon>Bacteroidales</taxon>
        <taxon>Dysgonomonadaceae</taxon>
        <taxon>Dysgonomonas</taxon>
        <taxon>environmental samples</taxon>
    </lineage>
</organism>
<protein>
    <submittedName>
        <fullName evidence="1">Uncharacterized protein</fullName>
    </submittedName>
</protein>